<comment type="subcellular location">
    <subcellularLocation>
        <location evidence="1">Cell envelope</location>
    </subcellularLocation>
</comment>
<dbReference type="GO" id="GO:0030313">
    <property type="term" value="C:cell envelope"/>
    <property type="evidence" value="ECO:0007669"/>
    <property type="project" value="UniProtKB-SubCell"/>
</dbReference>
<evidence type="ECO:0000259" key="4">
    <source>
        <dbReference type="Pfam" id="PF09375"/>
    </source>
</evidence>
<gene>
    <name evidence="5" type="ORF">DYI23_16315</name>
</gene>
<dbReference type="Pfam" id="PF09375">
    <property type="entry name" value="Peptidase_M75"/>
    <property type="match status" value="1"/>
</dbReference>
<evidence type="ECO:0000256" key="2">
    <source>
        <dbReference type="ARBA" id="ARBA00022729"/>
    </source>
</evidence>
<evidence type="ECO:0000313" key="6">
    <source>
        <dbReference type="Proteomes" id="UP000705379"/>
    </source>
</evidence>
<dbReference type="AlphaFoldDB" id="A0A944CEW1"/>
<proteinExistence type="predicted"/>
<dbReference type="InterPro" id="IPR034984">
    <property type="entry name" value="Imelysin-like_IPPA"/>
</dbReference>
<evidence type="ECO:0000256" key="1">
    <source>
        <dbReference type="ARBA" id="ARBA00004196"/>
    </source>
</evidence>
<name>A0A944CEW1_9HYPH</name>
<sequence length="362" mass="39222">MRNFLIAAAVLSTACLEMGMAVAADAYTANVRQVIEGYIRPATSTFARQASALPPTIDALCTTTTAQTKADFADGYREVVTAFGGISFLRFGPTIEDHRLDSLAFMPDARGITRRQIRRTFAMKDPSITDPNQLSGKSVALQGLTALQLIAFSKDGEVVLGDPGEDRDYICGYASAIAENVARIAAEIETDWQDENGYSAHLLNPGPDNGQIRTSKEAIETIFNALVTGLIIVKDQELLPTRGTEIKKAKAHRLPFSRSGDGRAYLIAELQGIEAALRAAHFEPDLDEEFRWIPDSIHFEFANGIANLESIDTPIRQSLKSENTYKKLGLLVITINSLRDTIALELAGALGLSGGFNALDGD</sequence>
<dbReference type="InterPro" id="IPR038352">
    <property type="entry name" value="Imelysin_sf"/>
</dbReference>
<feature type="domain" description="Imelysin-like" evidence="4">
    <location>
        <begin position="45"/>
        <end position="331"/>
    </location>
</feature>
<organism evidence="5 6">
    <name type="scientific">Roseibium polysiphoniae</name>
    <dbReference type="NCBI Taxonomy" id="2571221"/>
    <lineage>
        <taxon>Bacteria</taxon>
        <taxon>Pseudomonadati</taxon>
        <taxon>Pseudomonadota</taxon>
        <taxon>Alphaproteobacteria</taxon>
        <taxon>Hyphomicrobiales</taxon>
        <taxon>Stappiaceae</taxon>
        <taxon>Roseibium</taxon>
    </lineage>
</organism>
<dbReference type="CDD" id="cd14659">
    <property type="entry name" value="Imelysin-like_IPPA"/>
    <property type="match status" value="1"/>
</dbReference>
<evidence type="ECO:0000313" key="5">
    <source>
        <dbReference type="EMBL" id="MBS8261794.1"/>
    </source>
</evidence>
<comment type="caution">
    <text evidence="5">The sequence shown here is derived from an EMBL/GenBank/DDBJ whole genome shotgun (WGS) entry which is preliminary data.</text>
</comment>
<keyword evidence="2 3" id="KW-0732">Signal</keyword>
<dbReference type="InterPro" id="IPR018976">
    <property type="entry name" value="Imelysin-like"/>
</dbReference>
<dbReference type="PROSITE" id="PS51257">
    <property type="entry name" value="PROKAR_LIPOPROTEIN"/>
    <property type="match status" value="1"/>
</dbReference>
<dbReference type="RefSeq" id="WP_213217146.1">
    <property type="nucleotide sequence ID" value="NZ_QTKU01000004.1"/>
</dbReference>
<feature type="signal peptide" evidence="3">
    <location>
        <begin position="1"/>
        <end position="23"/>
    </location>
</feature>
<accession>A0A944CEW1</accession>
<dbReference type="Proteomes" id="UP000705379">
    <property type="component" value="Unassembled WGS sequence"/>
</dbReference>
<protein>
    <recommendedName>
        <fullName evidence="4">Imelysin-like domain-containing protein</fullName>
    </recommendedName>
</protein>
<feature type="chain" id="PRO_5038104953" description="Imelysin-like domain-containing protein" evidence="3">
    <location>
        <begin position="24"/>
        <end position="362"/>
    </location>
</feature>
<dbReference type="EMBL" id="QTKU01000004">
    <property type="protein sequence ID" value="MBS8261794.1"/>
    <property type="molecule type" value="Genomic_DNA"/>
</dbReference>
<evidence type="ECO:0000256" key="3">
    <source>
        <dbReference type="SAM" id="SignalP"/>
    </source>
</evidence>
<dbReference type="Gene3D" id="1.20.1420.20">
    <property type="entry name" value="M75 peptidase, HXXE motif"/>
    <property type="match status" value="1"/>
</dbReference>
<reference evidence="5" key="2">
    <citation type="journal article" date="2021" name="Microorganisms">
        <title>Bacterial Dimethylsulfoniopropionate Biosynthesis in the East China Sea.</title>
        <authorList>
            <person name="Liu J."/>
            <person name="Zhang Y."/>
            <person name="Liu J."/>
            <person name="Zhong H."/>
            <person name="Williams B.T."/>
            <person name="Zheng Y."/>
            <person name="Curson A.R.J."/>
            <person name="Sun C."/>
            <person name="Sun H."/>
            <person name="Song D."/>
            <person name="Wagner Mackenzie B."/>
            <person name="Bermejo Martinez A."/>
            <person name="Todd J.D."/>
            <person name="Zhang X.H."/>
        </authorList>
    </citation>
    <scope>NUCLEOTIDE SEQUENCE</scope>
    <source>
        <strain evidence="5">AESS21</strain>
    </source>
</reference>
<reference evidence="5" key="1">
    <citation type="submission" date="2018-08" db="EMBL/GenBank/DDBJ databases">
        <authorList>
            <person name="Jin W."/>
            <person name="Wang H."/>
            <person name="Yang Y."/>
            <person name="Li M."/>
            <person name="Liu J."/>
        </authorList>
    </citation>
    <scope>NUCLEOTIDE SEQUENCE</scope>
    <source>
        <strain evidence="5">AESS21</strain>
    </source>
</reference>